<dbReference type="GO" id="GO:0000139">
    <property type="term" value="C:Golgi membrane"/>
    <property type="evidence" value="ECO:0007669"/>
    <property type="project" value="UniProtKB-SubCell"/>
</dbReference>
<evidence type="ECO:0000256" key="10">
    <source>
        <dbReference type="ARBA" id="ARBA00023329"/>
    </source>
</evidence>
<keyword evidence="12" id="KW-1185">Reference proteome</keyword>
<evidence type="ECO:0000256" key="4">
    <source>
        <dbReference type="ARBA" id="ARBA00022448"/>
    </source>
</evidence>
<keyword evidence="6" id="KW-0931">ER-Golgi transport</keyword>
<evidence type="ECO:0000256" key="3">
    <source>
        <dbReference type="ARBA" id="ARBA00008827"/>
    </source>
</evidence>
<dbReference type="Pfam" id="PF04733">
    <property type="entry name" value="Coatomer_E"/>
    <property type="match status" value="1"/>
</dbReference>
<keyword evidence="10" id="KW-0968">Cytoplasmic vesicle</keyword>
<dbReference type="PANTHER" id="PTHR10805:SF0">
    <property type="entry name" value="COATOMER SUBUNIT EPSILON"/>
    <property type="match status" value="1"/>
</dbReference>
<dbReference type="OrthoDB" id="310217at2759"/>
<dbReference type="OMA" id="AVERDCI"/>
<evidence type="ECO:0000256" key="6">
    <source>
        <dbReference type="ARBA" id="ARBA00022892"/>
    </source>
</evidence>
<comment type="similarity">
    <text evidence="3">Belongs to the COPE family.</text>
</comment>
<dbReference type="GO" id="GO:0006891">
    <property type="term" value="P:intra-Golgi vesicle-mediated transport"/>
    <property type="evidence" value="ECO:0007669"/>
    <property type="project" value="TreeGrafter"/>
</dbReference>
<name>A0A1U7LNA6_NEOID</name>
<dbReference type="GO" id="GO:0005198">
    <property type="term" value="F:structural molecule activity"/>
    <property type="evidence" value="ECO:0007669"/>
    <property type="project" value="InterPro"/>
</dbReference>
<evidence type="ECO:0000256" key="2">
    <source>
        <dbReference type="ARBA" id="ARBA00004347"/>
    </source>
</evidence>
<keyword evidence="9" id="KW-0472">Membrane</keyword>
<dbReference type="GO" id="GO:0006890">
    <property type="term" value="P:retrograde vesicle-mediated transport, Golgi to endoplasmic reticulum"/>
    <property type="evidence" value="ECO:0007669"/>
    <property type="project" value="InterPro"/>
</dbReference>
<dbReference type="EMBL" id="LXFE01000976">
    <property type="protein sequence ID" value="OLL24108.1"/>
    <property type="molecule type" value="Genomic_DNA"/>
</dbReference>
<keyword evidence="4" id="KW-0813">Transport</keyword>
<evidence type="ECO:0000256" key="9">
    <source>
        <dbReference type="ARBA" id="ARBA00023136"/>
    </source>
</evidence>
<dbReference type="InterPro" id="IPR006822">
    <property type="entry name" value="Coatomer_esu"/>
</dbReference>
<evidence type="ECO:0000313" key="11">
    <source>
        <dbReference type="EMBL" id="OLL24108.1"/>
    </source>
</evidence>
<comment type="caution">
    <text evidence="11">The sequence shown here is derived from an EMBL/GenBank/DDBJ whole genome shotgun (WGS) entry which is preliminary data.</text>
</comment>
<gene>
    <name evidence="11" type="ORF">NEOLI_000352</name>
</gene>
<comment type="subcellular location">
    <subcellularLocation>
        <location evidence="2">Cytoplasmic vesicle</location>
        <location evidence="2">COPI-coated vesicle membrane</location>
        <topology evidence="2">Peripheral membrane protein</topology>
        <orientation evidence="2">Cytoplasmic side</orientation>
    </subcellularLocation>
    <subcellularLocation>
        <location evidence="1">Golgi apparatus membrane</location>
        <topology evidence="1">Peripheral membrane protein</topology>
        <orientation evidence="1">Cytoplasmic side</orientation>
    </subcellularLocation>
</comment>
<dbReference type="GO" id="GO:0015031">
    <property type="term" value="P:protein transport"/>
    <property type="evidence" value="ECO:0007669"/>
    <property type="project" value="UniProtKB-KW"/>
</dbReference>
<keyword evidence="7" id="KW-0653">Protein transport</keyword>
<dbReference type="PANTHER" id="PTHR10805">
    <property type="entry name" value="COATOMER SUBUNIT EPSILON"/>
    <property type="match status" value="1"/>
</dbReference>
<protein>
    <submittedName>
        <fullName evidence="11">Coatomer subunit epsilon</fullName>
    </submittedName>
</protein>
<proteinExistence type="inferred from homology"/>
<evidence type="ECO:0000256" key="8">
    <source>
        <dbReference type="ARBA" id="ARBA00023034"/>
    </source>
</evidence>
<evidence type="ECO:0000256" key="1">
    <source>
        <dbReference type="ARBA" id="ARBA00004255"/>
    </source>
</evidence>
<evidence type="ECO:0000256" key="5">
    <source>
        <dbReference type="ARBA" id="ARBA00022490"/>
    </source>
</evidence>
<keyword evidence="5" id="KW-0963">Cytoplasm</keyword>
<organism evidence="11 12">
    <name type="scientific">Neolecta irregularis (strain DAH-3)</name>
    <dbReference type="NCBI Taxonomy" id="1198029"/>
    <lineage>
        <taxon>Eukaryota</taxon>
        <taxon>Fungi</taxon>
        <taxon>Dikarya</taxon>
        <taxon>Ascomycota</taxon>
        <taxon>Taphrinomycotina</taxon>
        <taxon>Neolectales</taxon>
        <taxon>Neolectaceae</taxon>
        <taxon>Neolecta</taxon>
    </lineage>
</organism>
<keyword evidence="8" id="KW-0333">Golgi apparatus</keyword>
<sequence>MSSSHGSRSLFHQGCSNLAIDPSNPDSQIYSYRSRIHHGAAKDVLQELAATRDPSLAAVKCLAHYTLDHDIPRSLAEIQNLASANPLPQVLLIAAILHQHLPEKALQFLAPLQNDIEGVALAVQIYLSLNNPDRAAKIIHDAKKWAQDDILIQLAEAWLDLRLRSYYIYEELAQNTKSPKMLVGQAVAEIQLGRFDDAQFALKSAFQIDPTDPYVLANSIVCAILLGLDPSHFAQFVPPCSF</sequence>
<dbReference type="Proteomes" id="UP000186594">
    <property type="component" value="Unassembled WGS sequence"/>
</dbReference>
<dbReference type="GO" id="GO:0006888">
    <property type="term" value="P:endoplasmic reticulum to Golgi vesicle-mediated transport"/>
    <property type="evidence" value="ECO:0007669"/>
    <property type="project" value="TreeGrafter"/>
</dbReference>
<dbReference type="Gene3D" id="1.25.40.10">
    <property type="entry name" value="Tetratricopeptide repeat domain"/>
    <property type="match status" value="1"/>
</dbReference>
<dbReference type="InterPro" id="IPR011990">
    <property type="entry name" value="TPR-like_helical_dom_sf"/>
</dbReference>
<dbReference type="STRING" id="1198029.A0A1U7LNA6"/>
<dbReference type="GO" id="GO:0030126">
    <property type="term" value="C:COPI vesicle coat"/>
    <property type="evidence" value="ECO:0007669"/>
    <property type="project" value="TreeGrafter"/>
</dbReference>
<accession>A0A1U7LNA6</accession>
<dbReference type="SUPFAM" id="SSF48452">
    <property type="entry name" value="TPR-like"/>
    <property type="match status" value="1"/>
</dbReference>
<evidence type="ECO:0000256" key="7">
    <source>
        <dbReference type="ARBA" id="ARBA00022927"/>
    </source>
</evidence>
<evidence type="ECO:0000313" key="12">
    <source>
        <dbReference type="Proteomes" id="UP000186594"/>
    </source>
</evidence>
<reference evidence="11 12" key="1">
    <citation type="submission" date="2016-04" db="EMBL/GenBank/DDBJ databases">
        <title>Evolutionary innovation and constraint leading to complex multicellularity in the Ascomycota.</title>
        <authorList>
            <person name="Cisse O."/>
            <person name="Nguyen A."/>
            <person name="Hewitt D.A."/>
            <person name="Jedd G."/>
            <person name="Stajich J.E."/>
        </authorList>
    </citation>
    <scope>NUCLEOTIDE SEQUENCE [LARGE SCALE GENOMIC DNA]</scope>
    <source>
        <strain evidence="11 12">DAH-3</strain>
    </source>
</reference>
<dbReference type="AlphaFoldDB" id="A0A1U7LNA6"/>